<keyword evidence="1" id="KW-0812">Transmembrane</keyword>
<protein>
    <submittedName>
        <fullName evidence="2">Uncharacterized protein</fullName>
    </submittedName>
</protein>
<accession>A0A6C0CYE1</accession>
<reference evidence="2" key="1">
    <citation type="journal article" date="2020" name="Nature">
        <title>Giant virus diversity and host interactions through global metagenomics.</title>
        <authorList>
            <person name="Schulz F."/>
            <person name="Roux S."/>
            <person name="Paez-Espino D."/>
            <person name="Jungbluth S."/>
            <person name="Walsh D.A."/>
            <person name="Denef V.J."/>
            <person name="McMahon K.D."/>
            <person name="Konstantinidis K.T."/>
            <person name="Eloe-Fadrosh E.A."/>
            <person name="Kyrpides N.C."/>
            <person name="Woyke T."/>
        </authorList>
    </citation>
    <scope>NUCLEOTIDE SEQUENCE</scope>
    <source>
        <strain evidence="2">GVMAG-M-3300023174-102</strain>
    </source>
</reference>
<dbReference type="AlphaFoldDB" id="A0A6C0CYE1"/>
<keyword evidence="1" id="KW-0472">Membrane</keyword>
<feature type="transmembrane region" description="Helical" evidence="1">
    <location>
        <begin position="34"/>
        <end position="54"/>
    </location>
</feature>
<feature type="transmembrane region" description="Helical" evidence="1">
    <location>
        <begin position="96"/>
        <end position="116"/>
    </location>
</feature>
<name>A0A6C0CYE1_9ZZZZ</name>
<evidence type="ECO:0000256" key="1">
    <source>
        <dbReference type="SAM" id="Phobius"/>
    </source>
</evidence>
<evidence type="ECO:0000313" key="2">
    <source>
        <dbReference type="EMBL" id="QHT09846.1"/>
    </source>
</evidence>
<sequence length="122" mass="14290">MLTNIQKRIFLFLFGCILTRTLFVLIAKNIPIEYLPYLSIPAFCIGIGFLYIYFSGSRKTGPEVFGEKIWWNNLRPIFGLLYITFAILALKQYKYAWVLLLLDVILGLTSFLVYHYRMGDFN</sequence>
<dbReference type="EMBL" id="MN739517">
    <property type="protein sequence ID" value="QHT09846.1"/>
    <property type="molecule type" value="Genomic_DNA"/>
</dbReference>
<keyword evidence="1" id="KW-1133">Transmembrane helix</keyword>
<feature type="transmembrane region" description="Helical" evidence="1">
    <location>
        <begin position="9"/>
        <end position="28"/>
    </location>
</feature>
<organism evidence="2">
    <name type="scientific">viral metagenome</name>
    <dbReference type="NCBI Taxonomy" id="1070528"/>
    <lineage>
        <taxon>unclassified sequences</taxon>
        <taxon>metagenomes</taxon>
        <taxon>organismal metagenomes</taxon>
    </lineage>
</organism>
<proteinExistence type="predicted"/>
<feature type="transmembrane region" description="Helical" evidence="1">
    <location>
        <begin position="74"/>
        <end position="90"/>
    </location>
</feature>